<sequence>MLTSTSEEKTSLHAAEEGSMTRNQVQRALKGQKEDEEEADGAPRKRARRSEQLKFNFFEHCIFCGEDCQVKKDPKHPSRWKPAYLCRQVNRPEKKMSLKTETLAKCDERNDDWAAQVRIRVSGDISDLHAADARYHVACRTNFVK</sequence>
<comment type="caution">
    <text evidence="2">The sequence shown here is derived from an EMBL/GenBank/DDBJ whole genome shotgun (WGS) entry which is preliminary data.</text>
</comment>
<name>A0A8J5CLG2_CHIOP</name>
<accession>A0A8J5CLG2</accession>
<dbReference type="AlphaFoldDB" id="A0A8J5CLG2"/>
<feature type="region of interest" description="Disordered" evidence="1">
    <location>
        <begin position="1"/>
        <end position="47"/>
    </location>
</feature>
<evidence type="ECO:0000256" key="1">
    <source>
        <dbReference type="SAM" id="MobiDB-lite"/>
    </source>
</evidence>
<dbReference type="EMBL" id="JACEEZ010006351">
    <property type="protein sequence ID" value="KAG0724833.1"/>
    <property type="molecule type" value="Genomic_DNA"/>
</dbReference>
<keyword evidence="3" id="KW-1185">Reference proteome</keyword>
<protein>
    <submittedName>
        <fullName evidence="2">Uncharacterized protein</fullName>
    </submittedName>
</protein>
<evidence type="ECO:0000313" key="3">
    <source>
        <dbReference type="Proteomes" id="UP000770661"/>
    </source>
</evidence>
<organism evidence="2 3">
    <name type="scientific">Chionoecetes opilio</name>
    <name type="common">Atlantic snow crab</name>
    <name type="synonym">Cancer opilio</name>
    <dbReference type="NCBI Taxonomy" id="41210"/>
    <lineage>
        <taxon>Eukaryota</taxon>
        <taxon>Metazoa</taxon>
        <taxon>Ecdysozoa</taxon>
        <taxon>Arthropoda</taxon>
        <taxon>Crustacea</taxon>
        <taxon>Multicrustacea</taxon>
        <taxon>Malacostraca</taxon>
        <taxon>Eumalacostraca</taxon>
        <taxon>Eucarida</taxon>
        <taxon>Decapoda</taxon>
        <taxon>Pleocyemata</taxon>
        <taxon>Brachyura</taxon>
        <taxon>Eubrachyura</taxon>
        <taxon>Majoidea</taxon>
        <taxon>Majidae</taxon>
        <taxon>Chionoecetes</taxon>
    </lineage>
</organism>
<evidence type="ECO:0000313" key="2">
    <source>
        <dbReference type="EMBL" id="KAG0724833.1"/>
    </source>
</evidence>
<reference evidence="2" key="1">
    <citation type="submission" date="2020-07" db="EMBL/GenBank/DDBJ databases">
        <title>The High-quality genome of the commercially important snow crab, Chionoecetes opilio.</title>
        <authorList>
            <person name="Jeong J.-H."/>
            <person name="Ryu S."/>
        </authorList>
    </citation>
    <scope>NUCLEOTIDE SEQUENCE</scope>
    <source>
        <strain evidence="2">MADBK_172401_WGS</strain>
        <tissue evidence="2">Digestive gland</tissue>
    </source>
</reference>
<feature type="compositionally biased region" description="Basic and acidic residues" evidence="1">
    <location>
        <begin position="1"/>
        <end position="16"/>
    </location>
</feature>
<dbReference type="OrthoDB" id="6753017at2759"/>
<gene>
    <name evidence="2" type="ORF">GWK47_039789</name>
</gene>
<proteinExistence type="predicted"/>
<dbReference type="Proteomes" id="UP000770661">
    <property type="component" value="Unassembled WGS sequence"/>
</dbReference>